<keyword evidence="2" id="KW-1185">Reference proteome</keyword>
<organism evidence="1 2">
    <name type="scientific">Sphingomonas arantia</name>
    <dbReference type="NCBI Taxonomy" id="1460676"/>
    <lineage>
        <taxon>Bacteria</taxon>
        <taxon>Pseudomonadati</taxon>
        <taxon>Pseudomonadota</taxon>
        <taxon>Alphaproteobacteria</taxon>
        <taxon>Sphingomonadales</taxon>
        <taxon>Sphingomonadaceae</taxon>
        <taxon>Sphingomonas</taxon>
    </lineage>
</organism>
<dbReference type="Proteomes" id="UP001597400">
    <property type="component" value="Unassembled WGS sequence"/>
</dbReference>
<evidence type="ECO:0000313" key="2">
    <source>
        <dbReference type="Proteomes" id="UP001597400"/>
    </source>
</evidence>
<protein>
    <submittedName>
        <fullName evidence="1">Uncharacterized protein</fullName>
    </submittedName>
</protein>
<proteinExistence type="predicted"/>
<sequence length="64" mass="6907">MREVHDDASRVYATDGIVRAVGPDSIKVDLTPAAALETANRLIEAAAKAEGQKQFADRGARQRK</sequence>
<dbReference type="RefSeq" id="WP_380929676.1">
    <property type="nucleotide sequence ID" value="NZ_JBHUGS010000002.1"/>
</dbReference>
<gene>
    <name evidence="1" type="ORF">ACFSGX_10470</name>
</gene>
<reference evidence="2" key="1">
    <citation type="journal article" date="2019" name="Int. J. Syst. Evol. Microbiol.">
        <title>The Global Catalogue of Microorganisms (GCM) 10K type strain sequencing project: providing services to taxonomists for standard genome sequencing and annotation.</title>
        <authorList>
            <consortium name="The Broad Institute Genomics Platform"/>
            <consortium name="The Broad Institute Genome Sequencing Center for Infectious Disease"/>
            <person name="Wu L."/>
            <person name="Ma J."/>
        </authorList>
    </citation>
    <scope>NUCLEOTIDE SEQUENCE [LARGE SCALE GENOMIC DNA]</scope>
    <source>
        <strain evidence="2">CGMCC 1.12702</strain>
    </source>
</reference>
<evidence type="ECO:0000313" key="1">
    <source>
        <dbReference type="EMBL" id="MFD1951187.1"/>
    </source>
</evidence>
<comment type="caution">
    <text evidence="1">The sequence shown here is derived from an EMBL/GenBank/DDBJ whole genome shotgun (WGS) entry which is preliminary data.</text>
</comment>
<name>A0ABW4U039_9SPHN</name>
<accession>A0ABW4U039</accession>
<dbReference type="EMBL" id="JBHUGS010000002">
    <property type="protein sequence ID" value="MFD1951187.1"/>
    <property type="molecule type" value="Genomic_DNA"/>
</dbReference>